<gene>
    <name evidence="3" type="ORF">KCU76_g17790</name>
</gene>
<dbReference type="Pfam" id="PF24969">
    <property type="entry name" value="LRR_15"/>
    <property type="match status" value="1"/>
</dbReference>
<dbReference type="Gene3D" id="3.80.10.10">
    <property type="entry name" value="Ribonuclease Inhibitor"/>
    <property type="match status" value="1"/>
</dbReference>
<dbReference type="Proteomes" id="UP000779574">
    <property type="component" value="Unassembled WGS sequence"/>
</dbReference>
<sequence>MVHFPNEIWLGVAGYLELPADVCTRRNETLSKDEKVTQQAIISLCLVSKQLRAIFQPQLYCSFVKHQGSAAQHWLSKPDSEWQHKYHQQDERSFRAIREQSRLENFLVTIVHRPDLAAMVEQLRIGSFTQDDTHEEVPLHKATSRAFVTALRSFEGFDHLRKHFRRSWKKGLEGGEEGAEVALLLTLLPNLRSLRFDSKSGSLDYFVKQLFKTILGSSPKSSTPKHAKAALHKRPAGSQSRLDQSSQMLRSLRSLDVWSFDGNYISLGSCVGLLAQPSITSFHGRGLCVYTALLSFQPETTFTSLRHLQLIRCHLDGDGLESVLKRCTKLQSLKINTKCPFDRDTVSRSSITNKNLDPLQNMTGTLEHLELMLHEDNTAVFLNLKSFGKLRHLHVDMALLDTNGHGPLYMHESLPENIKKITIRRAYVWMQDVDRLLDAMIADRQFSALSSLKVYALDRFHEYLQDESDYIQERARALQLHFQVGEDPRRYSYTWGQHNPDFDSGLDSD</sequence>
<dbReference type="InterPro" id="IPR032675">
    <property type="entry name" value="LRR_dom_sf"/>
</dbReference>
<comment type="caution">
    <text evidence="3">The sequence shown here is derived from an EMBL/GenBank/DDBJ whole genome shotgun (WGS) entry which is preliminary data.</text>
</comment>
<accession>A0A9P8DZ05</accession>
<evidence type="ECO:0000259" key="2">
    <source>
        <dbReference type="Pfam" id="PF24969"/>
    </source>
</evidence>
<evidence type="ECO:0000256" key="1">
    <source>
        <dbReference type="SAM" id="MobiDB-lite"/>
    </source>
</evidence>
<dbReference type="InterPro" id="IPR056867">
    <property type="entry name" value="LRR_15"/>
</dbReference>
<evidence type="ECO:0000313" key="3">
    <source>
        <dbReference type="EMBL" id="KAG9667145.1"/>
    </source>
</evidence>
<feature type="non-terminal residue" evidence="3">
    <location>
        <position position="509"/>
    </location>
</feature>
<evidence type="ECO:0000313" key="4">
    <source>
        <dbReference type="Proteomes" id="UP000779574"/>
    </source>
</evidence>
<feature type="compositionally biased region" description="Basic residues" evidence="1">
    <location>
        <begin position="223"/>
        <end position="235"/>
    </location>
</feature>
<reference evidence="3" key="1">
    <citation type="journal article" date="2021" name="J Fungi (Basel)">
        <title>Virulence traits and population genomics of the black yeast Aureobasidium melanogenum.</title>
        <authorList>
            <person name="Cernosa A."/>
            <person name="Sun X."/>
            <person name="Gostincar C."/>
            <person name="Fang C."/>
            <person name="Gunde-Cimerman N."/>
            <person name="Song Z."/>
        </authorList>
    </citation>
    <scope>NUCLEOTIDE SEQUENCE</scope>
    <source>
        <strain evidence="3">EXF-9911</strain>
    </source>
</reference>
<name>A0A9P8DZ05_AURME</name>
<feature type="domain" description="Leucine-rich repeat" evidence="2">
    <location>
        <begin position="98"/>
        <end position="400"/>
    </location>
</feature>
<feature type="region of interest" description="Disordered" evidence="1">
    <location>
        <begin position="218"/>
        <end position="245"/>
    </location>
</feature>
<organism evidence="3 4">
    <name type="scientific">Aureobasidium melanogenum</name>
    <name type="common">Aureobasidium pullulans var. melanogenum</name>
    <dbReference type="NCBI Taxonomy" id="46634"/>
    <lineage>
        <taxon>Eukaryota</taxon>
        <taxon>Fungi</taxon>
        <taxon>Dikarya</taxon>
        <taxon>Ascomycota</taxon>
        <taxon>Pezizomycotina</taxon>
        <taxon>Dothideomycetes</taxon>
        <taxon>Dothideomycetidae</taxon>
        <taxon>Dothideales</taxon>
        <taxon>Saccotheciaceae</taxon>
        <taxon>Aureobasidium</taxon>
    </lineage>
</organism>
<dbReference type="SUPFAM" id="SSF52047">
    <property type="entry name" value="RNI-like"/>
    <property type="match status" value="1"/>
</dbReference>
<protein>
    <recommendedName>
        <fullName evidence="2">Leucine-rich repeat domain-containing protein</fullName>
    </recommendedName>
</protein>
<proteinExistence type="predicted"/>
<dbReference type="EMBL" id="JAHFXF010001455">
    <property type="protein sequence ID" value="KAG9667145.1"/>
    <property type="molecule type" value="Genomic_DNA"/>
</dbReference>
<reference evidence="3" key="2">
    <citation type="submission" date="2021-08" db="EMBL/GenBank/DDBJ databases">
        <authorList>
            <person name="Gostincar C."/>
            <person name="Sun X."/>
            <person name="Song Z."/>
            <person name="Gunde-Cimerman N."/>
        </authorList>
    </citation>
    <scope>NUCLEOTIDE SEQUENCE</scope>
    <source>
        <strain evidence="3">EXF-9911</strain>
    </source>
</reference>
<dbReference type="AlphaFoldDB" id="A0A9P8DZ05"/>